<dbReference type="InterPro" id="IPR058419">
    <property type="entry name" value="DUF8106"/>
</dbReference>
<protein>
    <recommendedName>
        <fullName evidence="2">DUF8106 domain-containing protein</fullName>
    </recommendedName>
</protein>
<feature type="region of interest" description="Disordered" evidence="1">
    <location>
        <begin position="1"/>
        <end position="26"/>
    </location>
</feature>
<proteinExistence type="predicted"/>
<gene>
    <name evidence="3" type="ORF">SAMN05443574_106232</name>
</gene>
<accession>A0A1H2W939</accession>
<dbReference type="EMBL" id="FNOF01000006">
    <property type="protein sequence ID" value="SDW77152.1"/>
    <property type="molecule type" value="Genomic_DNA"/>
</dbReference>
<dbReference type="Proteomes" id="UP000182573">
    <property type="component" value="Unassembled WGS sequence"/>
</dbReference>
<name>A0A1H2W939_HALVA</name>
<reference evidence="3 4" key="1">
    <citation type="submission" date="2016-10" db="EMBL/GenBank/DDBJ databases">
        <authorList>
            <person name="de Groot N.N."/>
        </authorList>
    </citation>
    <scope>NUCLEOTIDE SEQUENCE [LARGE SCALE GENOMIC DNA]</scope>
    <source>
        <strain evidence="3 4">DSM 3756</strain>
    </source>
</reference>
<feature type="domain" description="DUF8106" evidence="2">
    <location>
        <begin position="22"/>
        <end position="64"/>
    </location>
</feature>
<dbReference type="Pfam" id="PF26408">
    <property type="entry name" value="DUF8106"/>
    <property type="match status" value="1"/>
</dbReference>
<evidence type="ECO:0000259" key="2">
    <source>
        <dbReference type="Pfam" id="PF26408"/>
    </source>
</evidence>
<dbReference type="RefSeq" id="WP_004516597.1">
    <property type="nucleotide sequence ID" value="NZ_FNOF01000006.1"/>
</dbReference>
<evidence type="ECO:0000313" key="4">
    <source>
        <dbReference type="Proteomes" id="UP000182573"/>
    </source>
</evidence>
<dbReference type="AlphaFoldDB" id="A0A1H2W939"/>
<organism evidence="3 4">
    <name type="scientific">Haloarcula vallismortis</name>
    <name type="common">Halobacterium vallismortis</name>
    <dbReference type="NCBI Taxonomy" id="28442"/>
    <lineage>
        <taxon>Archaea</taxon>
        <taxon>Methanobacteriati</taxon>
        <taxon>Methanobacteriota</taxon>
        <taxon>Stenosarchaea group</taxon>
        <taxon>Halobacteria</taxon>
        <taxon>Halobacteriales</taxon>
        <taxon>Haloarculaceae</taxon>
        <taxon>Haloarcula</taxon>
    </lineage>
</organism>
<evidence type="ECO:0000313" key="3">
    <source>
        <dbReference type="EMBL" id="SDW77152.1"/>
    </source>
</evidence>
<sequence>MTSTEIYTTSAVDSDPPPQTRSKTSLFCPDCGHESAVTGDWTAEATENSLELRCPECDAVVQQR</sequence>
<feature type="compositionally biased region" description="Polar residues" evidence="1">
    <location>
        <begin position="1"/>
        <end position="12"/>
    </location>
</feature>
<evidence type="ECO:0000256" key="1">
    <source>
        <dbReference type="SAM" id="MobiDB-lite"/>
    </source>
</evidence>